<organism evidence="3 4">
    <name type="scientific">Saponaria officinalis</name>
    <name type="common">Common soapwort</name>
    <name type="synonym">Lychnis saponaria</name>
    <dbReference type="NCBI Taxonomy" id="3572"/>
    <lineage>
        <taxon>Eukaryota</taxon>
        <taxon>Viridiplantae</taxon>
        <taxon>Streptophyta</taxon>
        <taxon>Embryophyta</taxon>
        <taxon>Tracheophyta</taxon>
        <taxon>Spermatophyta</taxon>
        <taxon>Magnoliopsida</taxon>
        <taxon>eudicotyledons</taxon>
        <taxon>Gunneridae</taxon>
        <taxon>Pentapetalae</taxon>
        <taxon>Caryophyllales</taxon>
        <taxon>Caryophyllaceae</taxon>
        <taxon>Caryophylleae</taxon>
        <taxon>Saponaria</taxon>
    </lineage>
</organism>
<name>A0AAW1JN03_SAPOF</name>
<dbReference type="GO" id="GO:0003676">
    <property type="term" value="F:nucleic acid binding"/>
    <property type="evidence" value="ECO:0007669"/>
    <property type="project" value="InterPro"/>
</dbReference>
<accession>A0AAW1JN03</accession>
<evidence type="ECO:0000313" key="3">
    <source>
        <dbReference type="EMBL" id="KAK9705301.1"/>
    </source>
</evidence>
<comment type="caution">
    <text evidence="3">The sequence shown here is derived from an EMBL/GenBank/DDBJ whole genome shotgun (WGS) entry which is preliminary data.</text>
</comment>
<protein>
    <recommendedName>
        <fullName evidence="2">CCHC-type domain-containing protein</fullName>
    </recommendedName>
</protein>
<keyword evidence="1" id="KW-0479">Metal-binding</keyword>
<gene>
    <name evidence="3" type="ORF">RND81_07G046400</name>
</gene>
<evidence type="ECO:0000313" key="4">
    <source>
        <dbReference type="Proteomes" id="UP001443914"/>
    </source>
</evidence>
<dbReference type="EMBL" id="JBDFQZ010000007">
    <property type="protein sequence ID" value="KAK9705301.1"/>
    <property type="molecule type" value="Genomic_DNA"/>
</dbReference>
<dbReference type="InterPro" id="IPR001878">
    <property type="entry name" value="Znf_CCHC"/>
</dbReference>
<dbReference type="SUPFAM" id="SSF57756">
    <property type="entry name" value="Retrovirus zinc finger-like domains"/>
    <property type="match status" value="1"/>
</dbReference>
<dbReference type="Proteomes" id="UP001443914">
    <property type="component" value="Unassembled WGS sequence"/>
</dbReference>
<dbReference type="AlphaFoldDB" id="A0AAW1JN03"/>
<dbReference type="PROSITE" id="PS50158">
    <property type="entry name" value="ZF_CCHC"/>
    <property type="match status" value="1"/>
</dbReference>
<dbReference type="InterPro" id="IPR036875">
    <property type="entry name" value="Znf_CCHC_sf"/>
</dbReference>
<keyword evidence="1" id="KW-0862">Zinc</keyword>
<proteinExistence type="predicted"/>
<evidence type="ECO:0000256" key="1">
    <source>
        <dbReference type="PROSITE-ProRule" id="PRU00047"/>
    </source>
</evidence>
<dbReference type="PANTHER" id="PTHR34222:SF99">
    <property type="entry name" value="PROTEIN, PUTATIVE-RELATED"/>
    <property type="match status" value="1"/>
</dbReference>
<reference evidence="3" key="1">
    <citation type="submission" date="2024-03" db="EMBL/GenBank/DDBJ databases">
        <title>WGS assembly of Saponaria officinalis var. Norfolk2.</title>
        <authorList>
            <person name="Jenkins J."/>
            <person name="Shu S."/>
            <person name="Grimwood J."/>
            <person name="Barry K."/>
            <person name="Goodstein D."/>
            <person name="Schmutz J."/>
            <person name="Leebens-Mack J."/>
            <person name="Osbourn A."/>
        </authorList>
    </citation>
    <scope>NUCLEOTIDE SEQUENCE [LARGE SCALE GENOMIC DNA]</scope>
    <source>
        <strain evidence="3">JIC</strain>
    </source>
</reference>
<dbReference type="GO" id="GO:0008270">
    <property type="term" value="F:zinc ion binding"/>
    <property type="evidence" value="ECO:0007669"/>
    <property type="project" value="UniProtKB-KW"/>
</dbReference>
<feature type="domain" description="CCHC-type" evidence="2">
    <location>
        <begin position="124"/>
        <end position="137"/>
    </location>
</feature>
<dbReference type="Gene3D" id="4.10.60.10">
    <property type="entry name" value="Zinc finger, CCHC-type"/>
    <property type="match status" value="1"/>
</dbReference>
<sequence>MDACTCKVLKRIIEREVSAKLIQFLMGLSADYESVKTHVLTLEPLPPLNKAFAFLQKIEKQKQLHVQTEVLSDASAFNSFRDRDNTSWKKPRVSVNTDNSAGKQCHYCHHFGHVKSECFKLKECSHCGRKGHAQENCFSLRGGSARGVRGRGRTGARFGTRSGNYKGKAHHADVLPTADSHLCIDDEQLIDPLTDLSSSQAQCSLQVQQSPTQLDSSQLNGIVHTVMEQVMKAFSEQNLLVASLP</sequence>
<keyword evidence="4" id="KW-1185">Reference proteome</keyword>
<dbReference type="PANTHER" id="PTHR34222">
    <property type="entry name" value="GAG_PRE-INTEGRS DOMAIN-CONTAINING PROTEIN"/>
    <property type="match status" value="1"/>
</dbReference>
<evidence type="ECO:0000259" key="2">
    <source>
        <dbReference type="PROSITE" id="PS50158"/>
    </source>
</evidence>
<keyword evidence="1" id="KW-0863">Zinc-finger</keyword>